<feature type="compositionally biased region" description="Basic and acidic residues" evidence="2">
    <location>
        <begin position="430"/>
        <end position="455"/>
    </location>
</feature>
<feature type="compositionally biased region" description="Basic and acidic residues" evidence="2">
    <location>
        <begin position="279"/>
        <end position="301"/>
    </location>
</feature>
<evidence type="ECO:0000256" key="2">
    <source>
        <dbReference type="SAM" id="MobiDB-lite"/>
    </source>
</evidence>
<feature type="compositionally biased region" description="Basic and acidic residues" evidence="2">
    <location>
        <begin position="612"/>
        <end position="625"/>
    </location>
</feature>
<feature type="compositionally biased region" description="Basic and acidic residues" evidence="2">
    <location>
        <begin position="1171"/>
        <end position="1192"/>
    </location>
</feature>
<dbReference type="PANTHER" id="PTHR12618">
    <property type="entry name" value="PHD AND RING FINGER DOMAIN-CONTAINING PROTEIN 1"/>
    <property type="match status" value="1"/>
</dbReference>
<dbReference type="Proteomes" id="UP000515163">
    <property type="component" value="Unplaced"/>
</dbReference>
<feature type="compositionally biased region" description="Basic and acidic residues" evidence="2">
    <location>
        <begin position="358"/>
        <end position="381"/>
    </location>
</feature>
<evidence type="ECO:0000313" key="5">
    <source>
        <dbReference type="RefSeq" id="XP_031569143.1"/>
    </source>
</evidence>
<dbReference type="OrthoDB" id="1935339at2759"/>
<feature type="coiled-coil region" evidence="1">
    <location>
        <begin position="167"/>
        <end position="194"/>
    </location>
</feature>
<feature type="compositionally biased region" description="Basic residues" evidence="2">
    <location>
        <begin position="583"/>
        <end position="611"/>
    </location>
</feature>
<feature type="compositionally biased region" description="Basic and acidic residues" evidence="2">
    <location>
        <begin position="845"/>
        <end position="858"/>
    </location>
</feature>
<feature type="region of interest" description="Disordered" evidence="2">
    <location>
        <begin position="971"/>
        <end position="1003"/>
    </location>
</feature>
<feature type="region of interest" description="Disordered" evidence="2">
    <location>
        <begin position="903"/>
        <end position="930"/>
    </location>
</feature>
<feature type="compositionally biased region" description="Polar residues" evidence="2">
    <location>
        <begin position="859"/>
        <end position="872"/>
    </location>
</feature>
<feature type="compositionally biased region" description="Basic and acidic residues" evidence="2">
    <location>
        <begin position="913"/>
        <end position="930"/>
    </location>
</feature>
<feature type="compositionally biased region" description="Basic residues" evidence="2">
    <location>
        <begin position="695"/>
        <end position="708"/>
    </location>
</feature>
<feature type="compositionally biased region" description="Acidic residues" evidence="2">
    <location>
        <begin position="302"/>
        <end position="314"/>
    </location>
</feature>
<reference evidence="5" key="1">
    <citation type="submission" date="2025-08" db="UniProtKB">
        <authorList>
            <consortium name="RefSeq"/>
        </authorList>
    </citation>
    <scope>IDENTIFICATION</scope>
    <source>
        <tissue evidence="5">Tentacle</tissue>
    </source>
</reference>
<feature type="compositionally biased region" description="Basic and acidic residues" evidence="2">
    <location>
        <begin position="465"/>
        <end position="485"/>
    </location>
</feature>
<sequence>MADEAVRVTSNKTCETATKTIEALRLFNERSMHDSPNVDDDDSKSDEIEREKTASPSLEIAEECIESFIHQGLENVDNEHEEPASTLSDTYNRHHLEVSKPLSIDGYKEGSFDRNPKLQENILNTEASHDSERHNFKEQTTNIIMEVKNIINTCLLDAANLDDSLSINADDDAIDNSEKELNEVKKEIDLEENSKERFGETSTLNTEHYDRTYSKSKMNDSVKSDIEDTESFLKKGDNVATDDDGINRNEVDATKDGKKDKKKHKKHSKKKKKKHKKEKKAEKQKGKDSKVSEEKGAKGDDENSLEDQVFEMDTDVPSSSSKYLTIVKDSLESKPHQKRKIASIVTCVSSANANTLSDKGEPGFKEEPISQKHKETSKVDHSTIQSSERSSKSNESIKDEVKSNVSTLSSKGEQGTKDDSTSQRYWETSQIDKSKRRSSERSSKSNEVKEGELHRQLSSASTSAEAKDQVKRDNTSYHSDKSFGEKHKKSKKKRRHRSREEESRESPQSVGRFSKSSTQSEEYKEKEEKKKSESSERDVRKLSRHHSHESSRTSSHSEHQKSRISRSGSRESEEFQTSEIRQRPRSKSKDRRSRKHGKRSRSKSKHRRSRSRSVDKSSKDRRESGRTSMGVQTKEDHLSRSRSVDKTSKNRYRSKSKSSDGSNDEIKEKRPRIRGRSRSRSMEKGERRKRDSQRSRKKSNAPTKKRALSRSISRERSPRDQKSPSRKHASKERSPIRVESNAPPKKRALSRSTSRERSPKKRSQTSTEVLSDYNTNSNEDSTSILNTVRSFATSMVEKQSSKERLVQGTNKTIDNTDSLKEGKEEVKDEEHVNRISKDGNSGKVVTKEDSEDERKQFEANETSENVRTSKNSNRPDEKEILADTSEGIKTIEDALDLEREKNLESSASLDTKPCIEKANVEPEDQHDAKGIDVYNKTVGSDQAMDTTSGSISHQDVASVMNNERSNQNSAANMNIQIPPPPPHLLTQNELANSNLPRGPPHNKGNLVCPPVVNPFVRTFPDQGTTMNSAPINQQPQSVQQCPAPLNMFGPQPQSANQIALDQSHTVFTENVVPQGFALGPNQEPLKDNTSAPSPYIQQSSLLGLPTSASVIPFLDDEGPKILPEEKEKPSNIWVKTDAVDTNHAQALVPSPVDMDMSSPEEDIIEKMNEEFWENERKGTKEDDNSVRKEKSLESQYDTCTQVQDEREEYDPEHFVSNTSPKQKKKKDKTKKHSDSKTKVQSLIDKLHRQARVEDEVKIVLKDYYKHREINKNEYKDILRKAVPQVANSDHSIDPERIRSLVKKYVAKMKGQRHLKPKS</sequence>
<feature type="compositionally biased region" description="Basic and acidic residues" evidence="2">
    <location>
        <begin position="548"/>
        <end position="561"/>
    </location>
</feature>
<feature type="compositionally biased region" description="Polar residues" evidence="2">
    <location>
        <begin position="403"/>
        <end position="413"/>
    </location>
</feature>
<feature type="compositionally biased region" description="Basic and acidic residues" evidence="2">
    <location>
        <begin position="712"/>
        <end position="723"/>
    </location>
</feature>
<feature type="compositionally biased region" description="Polar residues" evidence="2">
    <location>
        <begin position="985"/>
        <end position="995"/>
    </location>
</feature>
<feature type="compositionally biased region" description="Basic residues" evidence="2">
    <location>
        <begin position="1221"/>
        <end position="1231"/>
    </location>
</feature>
<dbReference type="GeneID" id="116303698"/>
<gene>
    <name evidence="5" type="primary">LOC116303698</name>
</gene>
<feature type="region of interest" description="Disordered" evidence="2">
    <location>
        <begin position="1171"/>
        <end position="1242"/>
    </location>
</feature>
<dbReference type="InterPro" id="IPR057031">
    <property type="entry name" value="SFR19-like_C"/>
</dbReference>
<feature type="compositionally biased region" description="Basic and acidic residues" evidence="2">
    <location>
        <begin position="389"/>
        <end position="402"/>
    </location>
</feature>
<evidence type="ECO:0000313" key="4">
    <source>
        <dbReference type="Proteomes" id="UP000515163"/>
    </source>
</evidence>
<feature type="compositionally biased region" description="Basic and acidic residues" evidence="2">
    <location>
        <begin position="680"/>
        <end position="694"/>
    </location>
</feature>
<dbReference type="KEGG" id="aten:116303698"/>
<feature type="compositionally biased region" description="Basic and acidic residues" evidence="2">
    <location>
        <begin position="245"/>
        <end position="259"/>
    </location>
</feature>
<evidence type="ECO:0000259" key="3">
    <source>
        <dbReference type="Pfam" id="PF23030"/>
    </source>
</evidence>
<organism evidence="4 5">
    <name type="scientific">Actinia tenebrosa</name>
    <name type="common">Australian red waratah sea anemone</name>
    <dbReference type="NCBI Taxonomy" id="6105"/>
    <lineage>
        <taxon>Eukaryota</taxon>
        <taxon>Metazoa</taxon>
        <taxon>Cnidaria</taxon>
        <taxon>Anthozoa</taxon>
        <taxon>Hexacorallia</taxon>
        <taxon>Actiniaria</taxon>
        <taxon>Actiniidae</taxon>
        <taxon>Actinia</taxon>
    </lineage>
</organism>
<feature type="compositionally biased region" description="Polar residues" evidence="2">
    <location>
        <begin position="1193"/>
        <end position="1202"/>
    </location>
</feature>
<dbReference type="PANTHER" id="PTHR12618:SF20">
    <property type="entry name" value="PHD AND RING FINGER DOMAIN-CONTAINING PROTEIN 1"/>
    <property type="match status" value="1"/>
</dbReference>
<feature type="compositionally biased region" description="Basic and acidic residues" evidence="2">
    <location>
        <begin position="633"/>
        <end position="648"/>
    </location>
</feature>
<feature type="compositionally biased region" description="Basic and acidic residues" evidence="2">
    <location>
        <begin position="521"/>
        <end position="541"/>
    </location>
</feature>
<feature type="compositionally biased region" description="Polar residues" evidence="2">
    <location>
        <begin position="807"/>
        <end position="816"/>
    </location>
</feature>
<feature type="domain" description="SFR19-like C-terminal" evidence="3">
    <location>
        <begin position="1237"/>
        <end position="1315"/>
    </location>
</feature>
<feature type="region of interest" description="Disordered" evidence="2">
    <location>
        <begin position="236"/>
        <end position="321"/>
    </location>
</feature>
<feature type="compositionally biased region" description="Polar residues" evidence="2">
    <location>
        <begin position="764"/>
        <end position="782"/>
    </location>
</feature>
<feature type="compositionally biased region" description="Basic residues" evidence="2">
    <location>
        <begin position="486"/>
        <end position="497"/>
    </location>
</feature>
<feature type="compositionally biased region" description="Basic residues" evidence="2">
    <location>
        <begin position="669"/>
        <end position="679"/>
    </location>
</feature>
<evidence type="ECO:0000256" key="1">
    <source>
        <dbReference type="SAM" id="Coils"/>
    </source>
</evidence>
<feature type="region of interest" description="Disordered" evidence="2">
    <location>
        <begin position="352"/>
        <end position="782"/>
    </location>
</feature>
<keyword evidence="1" id="KW-0175">Coiled coil</keyword>
<dbReference type="InterPro" id="IPR047157">
    <property type="entry name" value="PHRF1/Atg35"/>
</dbReference>
<feature type="compositionally biased region" description="Basic and acidic residues" evidence="2">
    <location>
        <begin position="817"/>
        <end position="837"/>
    </location>
</feature>
<feature type="region of interest" description="Disordered" evidence="2">
    <location>
        <begin position="794"/>
        <end position="885"/>
    </location>
</feature>
<feature type="region of interest" description="Disordered" evidence="2">
    <location>
        <begin position="27"/>
        <end position="56"/>
    </location>
</feature>
<keyword evidence="4" id="KW-1185">Reference proteome</keyword>
<feature type="compositionally biased region" description="Basic residues" evidence="2">
    <location>
        <begin position="260"/>
        <end position="278"/>
    </location>
</feature>
<dbReference type="Pfam" id="PF23030">
    <property type="entry name" value="SCAF11-like_C"/>
    <property type="match status" value="1"/>
</dbReference>
<accession>A0A6P8ISC6</accession>
<protein>
    <submittedName>
        <fullName evidence="5">Serine/arginine repetitive matrix protein 2-like isoform X1</fullName>
    </submittedName>
</protein>
<dbReference type="RefSeq" id="XP_031569143.1">
    <property type="nucleotide sequence ID" value="XM_031713283.1"/>
</dbReference>
<dbReference type="InParanoid" id="A0A6P8ISC6"/>
<proteinExistence type="predicted"/>
<name>A0A6P8ISC6_ACTTE</name>